<dbReference type="InParanoid" id="G3JHC8"/>
<dbReference type="GeneID" id="18167860"/>
<dbReference type="VEuPathDB" id="FungiDB:CCM_05842"/>
<accession>G3JHC8</accession>
<dbReference type="Proteomes" id="UP000001610">
    <property type="component" value="Unassembled WGS sequence"/>
</dbReference>
<dbReference type="KEGG" id="cmt:CCM_05842"/>
<dbReference type="EMBL" id="JH126402">
    <property type="protein sequence ID" value="EGX91684.1"/>
    <property type="molecule type" value="Genomic_DNA"/>
</dbReference>
<feature type="compositionally biased region" description="Polar residues" evidence="1">
    <location>
        <begin position="107"/>
        <end position="126"/>
    </location>
</feature>
<evidence type="ECO:0000313" key="2">
    <source>
        <dbReference type="EMBL" id="EGX91684.1"/>
    </source>
</evidence>
<reference evidence="2 3" key="1">
    <citation type="journal article" date="2011" name="Genome Biol.">
        <title>Genome sequence of the insect pathogenic fungus Cordyceps militaris, a valued traditional Chinese medicine.</title>
        <authorList>
            <person name="Zheng P."/>
            <person name="Xia Y."/>
            <person name="Xiao G."/>
            <person name="Xiong C."/>
            <person name="Hu X."/>
            <person name="Zhang S."/>
            <person name="Zheng H."/>
            <person name="Huang Y."/>
            <person name="Zhou Y."/>
            <person name="Wang S."/>
            <person name="Zhao G.P."/>
            <person name="Liu X."/>
            <person name="St Leger R.J."/>
            <person name="Wang C."/>
        </authorList>
    </citation>
    <scope>NUCLEOTIDE SEQUENCE [LARGE SCALE GENOMIC DNA]</scope>
    <source>
        <strain evidence="2 3">CM01</strain>
    </source>
</reference>
<evidence type="ECO:0000313" key="3">
    <source>
        <dbReference type="Proteomes" id="UP000001610"/>
    </source>
</evidence>
<dbReference type="HOGENOM" id="CLU_953205_0_0_1"/>
<feature type="region of interest" description="Disordered" evidence="1">
    <location>
        <begin position="103"/>
        <end position="127"/>
    </location>
</feature>
<dbReference type="RefSeq" id="XP_006671049.1">
    <property type="nucleotide sequence ID" value="XM_006670986.1"/>
</dbReference>
<gene>
    <name evidence="2" type="ORF">CCM_05842</name>
</gene>
<organism evidence="2 3">
    <name type="scientific">Cordyceps militaris (strain CM01)</name>
    <name type="common">Caterpillar fungus</name>
    <dbReference type="NCBI Taxonomy" id="983644"/>
    <lineage>
        <taxon>Eukaryota</taxon>
        <taxon>Fungi</taxon>
        <taxon>Dikarya</taxon>
        <taxon>Ascomycota</taxon>
        <taxon>Pezizomycotina</taxon>
        <taxon>Sordariomycetes</taxon>
        <taxon>Hypocreomycetidae</taxon>
        <taxon>Hypocreales</taxon>
        <taxon>Cordycipitaceae</taxon>
        <taxon>Cordyceps</taxon>
    </lineage>
</organism>
<name>G3JHC8_CORMM</name>
<evidence type="ECO:0000256" key="1">
    <source>
        <dbReference type="SAM" id="MobiDB-lite"/>
    </source>
</evidence>
<sequence length="292" mass="32348">MDAHGSVCTVRPRRSQYAGDHMQPIQFVPENKSCWEDVVSGMFVFRTMSTGLVHDVMATPEGQRLPTAVRLPLPIIVERKKPRGLNKHRALLNISNLAPISSPRLVPTTSRSAGLGSTQQQSSYPGTQAKYPSNHYWSLGFNPSFAFIKTLATKFRHVPVPAPHPPPGDSLHQGELSSDRLQFIWTDKAAHCSPSPASVLPSPSTSQYLDLFHFPAAPSHPVLVLIDSNAATFISSNQKYTHDLDVIITPLLLFSFSVFRNFESCHRALTSPLLRRFDTIFICSTIVTSSFK</sequence>
<proteinExistence type="predicted"/>
<protein>
    <submittedName>
        <fullName evidence="2">Uncharacterized protein</fullName>
    </submittedName>
</protein>
<keyword evidence="3" id="KW-1185">Reference proteome</keyword>
<dbReference type="AlphaFoldDB" id="G3JHC8"/>